<keyword evidence="1 4" id="KW-0812">Transmembrane</keyword>
<dbReference type="PANTHER" id="PTHR23526">
    <property type="entry name" value="INTEGRAL MEMBRANE TRANSPORT PROTEIN-RELATED"/>
    <property type="match status" value="1"/>
</dbReference>
<dbReference type="SUPFAM" id="SSF103473">
    <property type="entry name" value="MFS general substrate transporter"/>
    <property type="match status" value="2"/>
</dbReference>
<keyword evidence="2 4" id="KW-1133">Transmembrane helix</keyword>
<dbReference type="GO" id="GO:0022857">
    <property type="term" value="F:transmembrane transporter activity"/>
    <property type="evidence" value="ECO:0007669"/>
    <property type="project" value="InterPro"/>
</dbReference>
<dbReference type="InterPro" id="IPR052528">
    <property type="entry name" value="Sugar_transport-like"/>
</dbReference>
<protein>
    <recommendedName>
        <fullName evidence="5">Major facilitator superfamily (MFS) profile domain-containing protein</fullName>
    </recommendedName>
</protein>
<evidence type="ECO:0000256" key="3">
    <source>
        <dbReference type="ARBA" id="ARBA00023136"/>
    </source>
</evidence>
<organism evidence="6 7">
    <name type="scientific">Candidatus Buchananbacteria bacterium CG10_big_fil_rev_8_21_14_0_10_33_19</name>
    <dbReference type="NCBI Taxonomy" id="1974525"/>
    <lineage>
        <taxon>Bacteria</taxon>
        <taxon>Candidatus Buchananiibacteriota</taxon>
    </lineage>
</organism>
<dbReference type="Gene3D" id="1.20.1250.20">
    <property type="entry name" value="MFS general substrate transporter like domains"/>
    <property type="match status" value="1"/>
</dbReference>
<evidence type="ECO:0000256" key="1">
    <source>
        <dbReference type="ARBA" id="ARBA00022692"/>
    </source>
</evidence>
<dbReference type="InterPro" id="IPR011701">
    <property type="entry name" value="MFS"/>
</dbReference>
<sequence length="393" mass="45297">MKNGFKNVLTSFFARRLTMQVKELYSSTLILNFAISMVTIFEPVFIYLLFIDKYGLSKTLQLVMFFYLGVYVLYFLLLPLGAKFSRRFGFEHSIAVSTVFTALFYFSLFISSYNIYFIFLAIIFYALWKMFYWPAYHSDFALFSVDGEHGRQISNLIVLESMVYIVGPLIGGFILKFSNFNILFIVASILMILSNIPMLITKEKFEPADFSYFGAFTRLFKRENLKKLLALVGFGEELIALTIWPIFIYVALKDFLGLGVITSVSIFVTTIIFLYIGKMADKNDGRWLLKFGVILYFFSWLLRLVTRSVLGVFLVDAYSRVSKQAISIPVTAMTYKRAHNTSVMKTILFFEMSLVLGKIITIIATIILLQFFTPGWNSVFILSALMTLLYLFF</sequence>
<keyword evidence="3 4" id="KW-0472">Membrane</keyword>
<feature type="transmembrane region" description="Helical" evidence="4">
    <location>
        <begin position="287"/>
        <end position="305"/>
    </location>
</feature>
<reference evidence="7" key="1">
    <citation type="submission" date="2017-09" db="EMBL/GenBank/DDBJ databases">
        <title>Depth-based differentiation of microbial function through sediment-hosted aquifers and enrichment of novel symbionts in the deep terrestrial subsurface.</title>
        <authorList>
            <person name="Probst A.J."/>
            <person name="Ladd B."/>
            <person name="Jarett J.K."/>
            <person name="Geller-Mcgrath D.E."/>
            <person name="Sieber C.M.K."/>
            <person name="Emerson J.B."/>
            <person name="Anantharaman K."/>
            <person name="Thomas B.C."/>
            <person name="Malmstrom R."/>
            <person name="Stieglmeier M."/>
            <person name="Klingl A."/>
            <person name="Woyke T."/>
            <person name="Ryan C.M."/>
            <person name="Banfield J.F."/>
        </authorList>
    </citation>
    <scope>NUCLEOTIDE SEQUENCE [LARGE SCALE GENOMIC DNA]</scope>
</reference>
<dbReference type="EMBL" id="PEZY01000005">
    <property type="protein sequence ID" value="PIS06277.1"/>
    <property type="molecule type" value="Genomic_DNA"/>
</dbReference>
<proteinExistence type="predicted"/>
<feature type="transmembrane region" description="Helical" evidence="4">
    <location>
        <begin position="255"/>
        <end position="275"/>
    </location>
</feature>
<feature type="domain" description="Major facilitator superfamily (MFS) profile" evidence="5">
    <location>
        <begin position="183"/>
        <end position="393"/>
    </location>
</feature>
<feature type="transmembrane region" description="Helical" evidence="4">
    <location>
        <begin position="62"/>
        <end position="82"/>
    </location>
</feature>
<comment type="caution">
    <text evidence="6">The sequence shown here is derived from an EMBL/GenBank/DDBJ whole genome shotgun (WGS) entry which is preliminary data.</text>
</comment>
<gene>
    <name evidence="6" type="ORF">COT80_01770</name>
</gene>
<feature type="transmembrane region" description="Helical" evidence="4">
    <location>
        <begin position="156"/>
        <end position="175"/>
    </location>
</feature>
<name>A0A2H0W4S0_9BACT</name>
<feature type="transmembrane region" description="Helical" evidence="4">
    <location>
        <begin position="181"/>
        <end position="200"/>
    </location>
</feature>
<evidence type="ECO:0000256" key="4">
    <source>
        <dbReference type="SAM" id="Phobius"/>
    </source>
</evidence>
<dbReference type="InterPro" id="IPR020846">
    <property type="entry name" value="MFS_dom"/>
</dbReference>
<evidence type="ECO:0000259" key="5">
    <source>
        <dbReference type="PROSITE" id="PS50850"/>
    </source>
</evidence>
<evidence type="ECO:0000256" key="2">
    <source>
        <dbReference type="ARBA" id="ARBA00022989"/>
    </source>
</evidence>
<dbReference type="Pfam" id="PF07690">
    <property type="entry name" value="MFS_1"/>
    <property type="match status" value="1"/>
</dbReference>
<evidence type="ECO:0000313" key="6">
    <source>
        <dbReference type="EMBL" id="PIS06277.1"/>
    </source>
</evidence>
<feature type="transmembrane region" description="Helical" evidence="4">
    <location>
        <begin position="347"/>
        <end position="369"/>
    </location>
</feature>
<feature type="transmembrane region" description="Helical" evidence="4">
    <location>
        <begin position="29"/>
        <end position="50"/>
    </location>
</feature>
<feature type="transmembrane region" description="Helical" evidence="4">
    <location>
        <begin position="228"/>
        <end position="249"/>
    </location>
</feature>
<feature type="transmembrane region" description="Helical" evidence="4">
    <location>
        <begin position="375"/>
        <end position="392"/>
    </location>
</feature>
<dbReference type="PANTHER" id="PTHR23526:SF2">
    <property type="entry name" value="MAJOR FACILITATOR SUPERFAMILY (MFS) PROFILE DOMAIN-CONTAINING PROTEIN"/>
    <property type="match status" value="1"/>
</dbReference>
<evidence type="ECO:0000313" key="7">
    <source>
        <dbReference type="Proteomes" id="UP000229056"/>
    </source>
</evidence>
<dbReference type="Proteomes" id="UP000229056">
    <property type="component" value="Unassembled WGS sequence"/>
</dbReference>
<dbReference type="PROSITE" id="PS50850">
    <property type="entry name" value="MFS"/>
    <property type="match status" value="1"/>
</dbReference>
<accession>A0A2H0W4S0</accession>
<dbReference type="InterPro" id="IPR036259">
    <property type="entry name" value="MFS_trans_sf"/>
</dbReference>
<dbReference type="AlphaFoldDB" id="A0A2H0W4S0"/>